<protein>
    <submittedName>
        <fullName evidence="2">Protein FAM217B</fullName>
    </submittedName>
</protein>
<dbReference type="Pfam" id="PF15344">
    <property type="entry name" value="FAM217"/>
    <property type="match status" value="1"/>
</dbReference>
<evidence type="ECO:0000313" key="2">
    <source>
        <dbReference type="EMBL" id="TNN79681.1"/>
    </source>
</evidence>
<name>A0A4Z2IPD0_9TELE</name>
<feature type="compositionally biased region" description="Polar residues" evidence="1">
    <location>
        <begin position="13"/>
        <end position="22"/>
    </location>
</feature>
<feature type="compositionally biased region" description="Basic and acidic residues" evidence="1">
    <location>
        <begin position="411"/>
        <end position="433"/>
    </location>
</feature>
<dbReference type="AlphaFoldDB" id="A0A4Z2IPD0"/>
<dbReference type="OrthoDB" id="10027339at2759"/>
<feature type="compositionally biased region" description="Basic residues" evidence="1">
    <location>
        <begin position="84"/>
        <end position="93"/>
    </location>
</feature>
<reference evidence="2 3" key="1">
    <citation type="submission" date="2019-03" db="EMBL/GenBank/DDBJ databases">
        <title>First draft genome of Liparis tanakae, snailfish: a comprehensive survey of snailfish specific genes.</title>
        <authorList>
            <person name="Kim W."/>
            <person name="Song I."/>
            <person name="Jeong J.-H."/>
            <person name="Kim D."/>
            <person name="Kim S."/>
            <person name="Ryu S."/>
            <person name="Song J.Y."/>
            <person name="Lee S.K."/>
        </authorList>
    </citation>
    <scope>NUCLEOTIDE SEQUENCE [LARGE SCALE GENOMIC DNA]</scope>
    <source>
        <tissue evidence="2">Muscle</tissue>
    </source>
</reference>
<feature type="compositionally biased region" description="Basic and acidic residues" evidence="1">
    <location>
        <begin position="324"/>
        <end position="334"/>
    </location>
</feature>
<dbReference type="InterPro" id="IPR029266">
    <property type="entry name" value="FAM217"/>
</dbReference>
<evidence type="ECO:0000256" key="1">
    <source>
        <dbReference type="SAM" id="MobiDB-lite"/>
    </source>
</evidence>
<comment type="caution">
    <text evidence="2">The sequence shown here is derived from an EMBL/GenBank/DDBJ whole genome shotgun (WGS) entry which is preliminary data.</text>
</comment>
<evidence type="ECO:0000313" key="3">
    <source>
        <dbReference type="Proteomes" id="UP000314294"/>
    </source>
</evidence>
<gene>
    <name evidence="2" type="primary">FAM217B_0</name>
    <name evidence="2" type="ORF">EYF80_010055</name>
</gene>
<dbReference type="Proteomes" id="UP000314294">
    <property type="component" value="Unassembled WGS sequence"/>
</dbReference>
<feature type="compositionally biased region" description="Polar residues" evidence="1">
    <location>
        <begin position="36"/>
        <end position="55"/>
    </location>
</feature>
<proteinExistence type="predicted"/>
<dbReference type="PANTHER" id="PTHR22145">
    <property type="entry name" value="SI:CH211-266K22.6"/>
    <property type="match status" value="1"/>
</dbReference>
<feature type="region of interest" description="Disordered" evidence="1">
    <location>
        <begin position="311"/>
        <end position="433"/>
    </location>
</feature>
<feature type="region of interest" description="Disordered" evidence="1">
    <location>
        <begin position="1"/>
        <end position="175"/>
    </location>
</feature>
<feature type="compositionally biased region" description="Polar residues" evidence="1">
    <location>
        <begin position="108"/>
        <end position="119"/>
    </location>
</feature>
<keyword evidence="3" id="KW-1185">Reference proteome</keyword>
<accession>A0A4Z2IPD0</accession>
<feature type="compositionally biased region" description="Basic and acidic residues" evidence="1">
    <location>
        <begin position="395"/>
        <end position="404"/>
    </location>
</feature>
<dbReference type="PANTHER" id="PTHR22145:SF2">
    <property type="entry name" value="SI:CH211-266K22.6"/>
    <property type="match status" value="1"/>
</dbReference>
<organism evidence="2 3">
    <name type="scientific">Liparis tanakae</name>
    <name type="common">Tanaka's snailfish</name>
    <dbReference type="NCBI Taxonomy" id="230148"/>
    <lineage>
        <taxon>Eukaryota</taxon>
        <taxon>Metazoa</taxon>
        <taxon>Chordata</taxon>
        <taxon>Craniata</taxon>
        <taxon>Vertebrata</taxon>
        <taxon>Euteleostomi</taxon>
        <taxon>Actinopterygii</taxon>
        <taxon>Neopterygii</taxon>
        <taxon>Teleostei</taxon>
        <taxon>Neoteleostei</taxon>
        <taxon>Acanthomorphata</taxon>
        <taxon>Eupercaria</taxon>
        <taxon>Perciformes</taxon>
        <taxon>Cottioidei</taxon>
        <taxon>Cottales</taxon>
        <taxon>Liparidae</taxon>
        <taxon>Liparis</taxon>
    </lineage>
</organism>
<sequence>MGRRQSQRKAMQPQPTQPSQENNSEKKLQQRRKQKPNTPSTKQMASQQSAQGTSEPKSRPLSPAEDRMELKVRPAAHHCGLREQKHRGLRGSRHTPAFPCHRLPRSSPDPQETASQSPEVGSPGGHEEGDSDTDLSESERLPASPCSRVPPQLQLRPEVIEDKDHSSCTPGARGHTHGRLDFPDFLPPPFNSWSLGQLSVFYNTEGRGAPRPQPVGPLERYLEKMLQLEWRQIQTVQEEGGTPSASDAVSGCHKLPAAATASRLSSPKCILQCQRSFPLTFLSTLASHCALLSGCACTLCRIRYCACSMSPSSCRSVRSLPKRSYSESRVHSAERSAASRAQRLGSPARTNSHLKRMQASGNIRNPLPTARDSSVGDRFGARGGVVSDYRPGRRSGSEQRRGGAERQQGAAEKRRSGSECRRGGAERRRTAEIRDWEIKPDAVTAIMDNLPASKNCPINRANRPKQVEFVT</sequence>
<dbReference type="EMBL" id="SRLO01000062">
    <property type="protein sequence ID" value="TNN79681.1"/>
    <property type="molecule type" value="Genomic_DNA"/>
</dbReference>